<evidence type="ECO:0000256" key="3">
    <source>
        <dbReference type="ARBA" id="ARBA00023125"/>
    </source>
</evidence>
<dbReference type="GO" id="GO:0003700">
    <property type="term" value="F:DNA-binding transcription factor activity"/>
    <property type="evidence" value="ECO:0007669"/>
    <property type="project" value="InterPro"/>
</dbReference>
<evidence type="ECO:0000256" key="2">
    <source>
        <dbReference type="ARBA" id="ARBA00023015"/>
    </source>
</evidence>
<comment type="similarity">
    <text evidence="1">Belongs to the LysR transcriptional regulatory family.</text>
</comment>
<dbReference type="GO" id="GO:0003677">
    <property type="term" value="F:DNA binding"/>
    <property type="evidence" value="ECO:0007669"/>
    <property type="project" value="UniProtKB-KW"/>
</dbReference>
<accession>A0A4Q1KI32</accession>
<proteinExistence type="inferred from homology"/>
<dbReference type="SUPFAM" id="SSF46785">
    <property type="entry name" value="Winged helix' DNA-binding domain"/>
    <property type="match status" value="1"/>
</dbReference>
<keyword evidence="7" id="KW-1185">Reference proteome</keyword>
<dbReference type="InterPro" id="IPR036388">
    <property type="entry name" value="WH-like_DNA-bd_sf"/>
</dbReference>
<dbReference type="Gene3D" id="1.10.10.10">
    <property type="entry name" value="Winged helix-like DNA-binding domain superfamily/Winged helix DNA-binding domain"/>
    <property type="match status" value="1"/>
</dbReference>
<evidence type="ECO:0000313" key="6">
    <source>
        <dbReference type="EMBL" id="RXR29277.1"/>
    </source>
</evidence>
<dbReference type="GO" id="GO:0005829">
    <property type="term" value="C:cytosol"/>
    <property type="evidence" value="ECO:0007669"/>
    <property type="project" value="TreeGrafter"/>
</dbReference>
<dbReference type="Pfam" id="PF03466">
    <property type="entry name" value="LysR_substrate"/>
    <property type="match status" value="1"/>
</dbReference>
<evidence type="ECO:0000259" key="5">
    <source>
        <dbReference type="PROSITE" id="PS50931"/>
    </source>
</evidence>
<keyword evidence="3" id="KW-0238">DNA-binding</keyword>
<dbReference type="Pfam" id="PF00126">
    <property type="entry name" value="HTH_1"/>
    <property type="match status" value="1"/>
</dbReference>
<dbReference type="RefSeq" id="WP_129403915.1">
    <property type="nucleotide sequence ID" value="NZ_SBKP01000005.1"/>
</dbReference>
<protein>
    <submittedName>
        <fullName evidence="6">LysR family transcriptional regulator</fullName>
    </submittedName>
</protein>
<name>A0A4Q1KI32_9SPHN</name>
<comment type="caution">
    <text evidence="6">The sequence shown here is derived from an EMBL/GenBank/DDBJ whole genome shotgun (WGS) entry which is preliminary data.</text>
</comment>
<feature type="domain" description="HTH lysR-type" evidence="5">
    <location>
        <begin position="1"/>
        <end position="58"/>
    </location>
</feature>
<dbReference type="PANTHER" id="PTHR30419:SF31">
    <property type="entry name" value="BLR3139 PROTEIN"/>
    <property type="match status" value="1"/>
</dbReference>
<gene>
    <name evidence="6" type="ORF">EQG66_07245</name>
</gene>
<reference evidence="7" key="1">
    <citation type="submission" date="2019-01" db="EMBL/GenBank/DDBJ databases">
        <title>Cytophagaceae bacterium strain CAR-16.</title>
        <authorList>
            <person name="Chen W.-M."/>
        </authorList>
    </citation>
    <scope>NUCLEOTIDE SEQUENCE [LARGE SCALE GENOMIC DNA]</scope>
    <source>
        <strain evidence="7">CHR27</strain>
    </source>
</reference>
<dbReference type="PANTHER" id="PTHR30419">
    <property type="entry name" value="HTH-TYPE TRANSCRIPTIONAL REGULATOR YBHD"/>
    <property type="match status" value="1"/>
</dbReference>
<dbReference type="InterPro" id="IPR005119">
    <property type="entry name" value="LysR_subst-bd"/>
</dbReference>
<keyword evidence="4" id="KW-0804">Transcription</keyword>
<dbReference type="Gene3D" id="3.40.190.290">
    <property type="match status" value="1"/>
</dbReference>
<dbReference type="PRINTS" id="PR00039">
    <property type="entry name" value="HTHLYSR"/>
</dbReference>
<dbReference type="AlphaFoldDB" id="A0A4Q1KI32"/>
<evidence type="ECO:0000313" key="7">
    <source>
        <dbReference type="Proteomes" id="UP000290958"/>
    </source>
</evidence>
<dbReference type="Proteomes" id="UP000290958">
    <property type="component" value="Unassembled WGS sequence"/>
</dbReference>
<dbReference type="InterPro" id="IPR050950">
    <property type="entry name" value="HTH-type_LysR_regulators"/>
</dbReference>
<sequence>MQFRYLRYFVTLAQTRHFARAASACGVSQPTLSAGLNALEQELGKRLVERDRRFIGLTGHGEAILPWAQQIVGALASMNQTISVTSAHLEGEVTLAAIPAALPYVGILGDALLRRFPGVSLTVQSGTSREIERRLRAFEVDAGLTYLDHEPLTNMLSIPLYGERFVFVARRSEALDGRNSISWQEAARYPLCLLHQGMQFRRILDARLSHLGLMAAPRANADSNVSLLALVKEASFATIVPDGYANLLSGLDWAVFLPFEEPDDLQRVGVVVVDREPLSPLVSAILTVAKSLAAPE</sequence>
<dbReference type="PROSITE" id="PS50931">
    <property type="entry name" value="HTH_LYSR"/>
    <property type="match status" value="1"/>
</dbReference>
<dbReference type="InterPro" id="IPR000847">
    <property type="entry name" value="LysR_HTH_N"/>
</dbReference>
<dbReference type="SUPFAM" id="SSF53850">
    <property type="entry name" value="Periplasmic binding protein-like II"/>
    <property type="match status" value="1"/>
</dbReference>
<dbReference type="FunFam" id="1.10.10.10:FF:000001">
    <property type="entry name" value="LysR family transcriptional regulator"/>
    <property type="match status" value="1"/>
</dbReference>
<dbReference type="CDD" id="cd05466">
    <property type="entry name" value="PBP2_LTTR_substrate"/>
    <property type="match status" value="1"/>
</dbReference>
<evidence type="ECO:0000256" key="4">
    <source>
        <dbReference type="ARBA" id="ARBA00023163"/>
    </source>
</evidence>
<dbReference type="InterPro" id="IPR036390">
    <property type="entry name" value="WH_DNA-bd_sf"/>
</dbReference>
<evidence type="ECO:0000256" key="1">
    <source>
        <dbReference type="ARBA" id="ARBA00009437"/>
    </source>
</evidence>
<keyword evidence="2" id="KW-0805">Transcription regulation</keyword>
<organism evidence="6 7">
    <name type="scientific">Sphingobium fluviale</name>
    <dbReference type="NCBI Taxonomy" id="2506423"/>
    <lineage>
        <taxon>Bacteria</taxon>
        <taxon>Pseudomonadati</taxon>
        <taxon>Pseudomonadota</taxon>
        <taxon>Alphaproteobacteria</taxon>
        <taxon>Sphingomonadales</taxon>
        <taxon>Sphingomonadaceae</taxon>
        <taxon>Sphingobium</taxon>
    </lineage>
</organism>
<dbReference type="OrthoDB" id="9775392at2"/>
<dbReference type="EMBL" id="SBKP01000005">
    <property type="protein sequence ID" value="RXR29277.1"/>
    <property type="molecule type" value="Genomic_DNA"/>
</dbReference>